<reference evidence="1" key="1">
    <citation type="submission" date="2018-05" db="EMBL/GenBank/DDBJ databases">
        <authorList>
            <person name="Lanie J.A."/>
            <person name="Ng W.-L."/>
            <person name="Kazmierczak K.M."/>
            <person name="Andrzejewski T.M."/>
            <person name="Davidsen T.M."/>
            <person name="Wayne K.J."/>
            <person name="Tettelin H."/>
            <person name="Glass J.I."/>
            <person name="Rusch D."/>
            <person name="Podicherti R."/>
            <person name="Tsui H.-C.T."/>
            <person name="Winkler M.E."/>
        </authorList>
    </citation>
    <scope>NUCLEOTIDE SEQUENCE</scope>
</reference>
<dbReference type="Pfam" id="PF22550">
    <property type="entry name" value="CesT_Tir_1"/>
    <property type="match status" value="1"/>
</dbReference>
<feature type="non-terminal residue" evidence="1">
    <location>
        <position position="71"/>
    </location>
</feature>
<name>A0A383F352_9ZZZZ</name>
<dbReference type="InterPro" id="IPR054345">
    <property type="entry name" value="Tir-like"/>
</dbReference>
<protein>
    <submittedName>
        <fullName evidence="1">Uncharacterized protein</fullName>
    </submittedName>
</protein>
<evidence type="ECO:0000313" key="1">
    <source>
        <dbReference type="EMBL" id="SVE62818.1"/>
    </source>
</evidence>
<dbReference type="AlphaFoldDB" id="A0A383F352"/>
<gene>
    <name evidence="1" type="ORF">METZ01_LOCUS515672</name>
</gene>
<proteinExistence type="predicted"/>
<dbReference type="EMBL" id="UINC01230613">
    <property type="protein sequence ID" value="SVE62818.1"/>
    <property type="molecule type" value="Genomic_DNA"/>
</dbReference>
<organism evidence="1">
    <name type="scientific">marine metagenome</name>
    <dbReference type="NCBI Taxonomy" id="408172"/>
    <lineage>
        <taxon>unclassified sequences</taxon>
        <taxon>metagenomes</taxon>
        <taxon>ecological metagenomes</taxon>
    </lineage>
</organism>
<sequence>MADNFERVKEYVLDLGFSIDEEIPEEEIVIINDEDRGIHRLVIDCEEDLVVLEQLILKFEGDVQAAVYRRL</sequence>
<accession>A0A383F352</accession>